<evidence type="ECO:0000313" key="3">
    <source>
        <dbReference type="Proteomes" id="UP001501371"/>
    </source>
</evidence>
<name>A0ABN1UWF6_9ACTN</name>
<keyword evidence="3" id="KW-1185">Reference proteome</keyword>
<comment type="caution">
    <text evidence="2">The sequence shown here is derived from an EMBL/GenBank/DDBJ whole genome shotgun (WGS) entry which is preliminary data.</text>
</comment>
<feature type="region of interest" description="Disordered" evidence="1">
    <location>
        <begin position="1"/>
        <end position="24"/>
    </location>
</feature>
<dbReference type="RefSeq" id="WP_344277457.1">
    <property type="nucleotide sequence ID" value="NZ_BAAAKV010000031.1"/>
</dbReference>
<protein>
    <submittedName>
        <fullName evidence="2">Uncharacterized protein</fullName>
    </submittedName>
</protein>
<evidence type="ECO:0000313" key="2">
    <source>
        <dbReference type="EMBL" id="GAA1175931.1"/>
    </source>
</evidence>
<gene>
    <name evidence="2" type="ORF">GCM10009654_36390</name>
</gene>
<sequence length="79" mass="8680">MHQSSQPSPSADTAQLDPVENRRPALEAAVKTAYRALLKHMEKCEPCREYGVDCPTARSLRSVWKRAAVAANAKTGERA</sequence>
<proteinExistence type="predicted"/>
<accession>A0ABN1UWF6</accession>
<reference evidence="2 3" key="1">
    <citation type="journal article" date="2019" name="Int. J. Syst. Evol. Microbiol.">
        <title>The Global Catalogue of Microorganisms (GCM) 10K type strain sequencing project: providing services to taxonomists for standard genome sequencing and annotation.</title>
        <authorList>
            <consortium name="The Broad Institute Genomics Platform"/>
            <consortium name="The Broad Institute Genome Sequencing Center for Infectious Disease"/>
            <person name="Wu L."/>
            <person name="Ma J."/>
        </authorList>
    </citation>
    <scope>NUCLEOTIDE SEQUENCE [LARGE SCALE GENOMIC DNA]</scope>
    <source>
        <strain evidence="2 3">JCM 12696</strain>
    </source>
</reference>
<organism evidence="2 3">
    <name type="scientific">Streptomyces hebeiensis</name>
    <dbReference type="NCBI Taxonomy" id="229486"/>
    <lineage>
        <taxon>Bacteria</taxon>
        <taxon>Bacillati</taxon>
        <taxon>Actinomycetota</taxon>
        <taxon>Actinomycetes</taxon>
        <taxon>Kitasatosporales</taxon>
        <taxon>Streptomycetaceae</taxon>
        <taxon>Streptomyces</taxon>
    </lineage>
</organism>
<dbReference type="Proteomes" id="UP001501371">
    <property type="component" value="Unassembled WGS sequence"/>
</dbReference>
<evidence type="ECO:0000256" key="1">
    <source>
        <dbReference type="SAM" id="MobiDB-lite"/>
    </source>
</evidence>
<dbReference type="EMBL" id="BAAAKV010000031">
    <property type="protein sequence ID" value="GAA1175931.1"/>
    <property type="molecule type" value="Genomic_DNA"/>
</dbReference>
<feature type="compositionally biased region" description="Polar residues" evidence="1">
    <location>
        <begin position="1"/>
        <end position="13"/>
    </location>
</feature>